<reference evidence="4" key="1">
    <citation type="submission" date="2018-05" db="EMBL/GenBank/DDBJ databases">
        <authorList>
            <person name="Lanie J.A."/>
            <person name="Ng W.-L."/>
            <person name="Kazmierczak K.M."/>
            <person name="Andrzejewski T.M."/>
            <person name="Davidsen T.M."/>
            <person name="Wayne K.J."/>
            <person name="Tettelin H."/>
            <person name="Glass J.I."/>
            <person name="Rusch D."/>
            <person name="Podicherti R."/>
            <person name="Tsui H.-C.T."/>
            <person name="Winkler M.E."/>
        </authorList>
    </citation>
    <scope>NUCLEOTIDE SEQUENCE</scope>
</reference>
<dbReference type="GO" id="GO:0003723">
    <property type="term" value="F:RNA binding"/>
    <property type="evidence" value="ECO:0007669"/>
    <property type="project" value="InterPro"/>
</dbReference>
<organism evidence="4">
    <name type="scientific">marine metagenome</name>
    <dbReference type="NCBI Taxonomy" id="408172"/>
    <lineage>
        <taxon>unclassified sequences</taxon>
        <taxon>metagenomes</taxon>
        <taxon>ecological metagenomes</taxon>
    </lineage>
</organism>
<accession>A0A382PJ01</accession>
<evidence type="ECO:0000256" key="2">
    <source>
        <dbReference type="SAM" id="MobiDB-lite"/>
    </source>
</evidence>
<keyword evidence="1" id="KW-0413">Isomerase</keyword>
<feature type="non-terminal residue" evidence="4">
    <location>
        <position position="86"/>
    </location>
</feature>
<feature type="domain" description="Pseudouridine synthase I TruA alpha/beta" evidence="3">
    <location>
        <begin position="2"/>
        <end position="76"/>
    </location>
</feature>
<feature type="compositionally biased region" description="Polar residues" evidence="2">
    <location>
        <begin position="1"/>
        <end position="13"/>
    </location>
</feature>
<evidence type="ECO:0000256" key="1">
    <source>
        <dbReference type="ARBA" id="ARBA00023235"/>
    </source>
</evidence>
<evidence type="ECO:0000313" key="4">
    <source>
        <dbReference type="EMBL" id="SVC72760.1"/>
    </source>
</evidence>
<dbReference type="Gene3D" id="3.30.70.580">
    <property type="entry name" value="Pseudouridine synthase I, catalytic domain, N-terminal subdomain"/>
    <property type="match status" value="1"/>
</dbReference>
<dbReference type="InterPro" id="IPR020103">
    <property type="entry name" value="PsdUridine_synth_cat_dom_sf"/>
</dbReference>
<dbReference type="AlphaFoldDB" id="A0A382PJ01"/>
<dbReference type="InterPro" id="IPR001406">
    <property type="entry name" value="PsdUridine_synth_TruA"/>
</dbReference>
<dbReference type="PANTHER" id="PTHR11142:SF0">
    <property type="entry name" value="TRNA PSEUDOURIDINE SYNTHASE-LIKE 1"/>
    <property type="match status" value="1"/>
</dbReference>
<dbReference type="InterPro" id="IPR020097">
    <property type="entry name" value="PsdUridine_synth_TruA_a/b_dom"/>
</dbReference>
<dbReference type="PANTHER" id="PTHR11142">
    <property type="entry name" value="PSEUDOURIDYLATE SYNTHASE"/>
    <property type="match status" value="1"/>
</dbReference>
<protein>
    <recommendedName>
        <fullName evidence="3">Pseudouridine synthase I TruA alpha/beta domain-containing protein</fullName>
    </recommendedName>
</protein>
<proteinExistence type="predicted"/>
<dbReference type="EMBL" id="UINC01107407">
    <property type="protein sequence ID" value="SVC72760.1"/>
    <property type="molecule type" value="Genomic_DNA"/>
</dbReference>
<dbReference type="InterPro" id="IPR020094">
    <property type="entry name" value="TruA/RsuA/RluB/E/F_N"/>
</dbReference>
<name>A0A382PJ01_9ZZZZ</name>
<evidence type="ECO:0000259" key="3">
    <source>
        <dbReference type="Pfam" id="PF01416"/>
    </source>
</evidence>
<gene>
    <name evidence="4" type="ORF">METZ01_LOCUS325614</name>
</gene>
<dbReference type="GO" id="GO:0009982">
    <property type="term" value="F:pseudouridine synthase activity"/>
    <property type="evidence" value="ECO:0007669"/>
    <property type="project" value="InterPro"/>
</dbReference>
<dbReference type="SUPFAM" id="SSF55120">
    <property type="entry name" value="Pseudouridine synthase"/>
    <property type="match status" value="1"/>
</dbReference>
<dbReference type="GO" id="GO:0031119">
    <property type="term" value="P:tRNA pseudouridine synthesis"/>
    <property type="evidence" value="ECO:0007669"/>
    <property type="project" value="TreeGrafter"/>
</dbReference>
<feature type="region of interest" description="Disordered" evidence="2">
    <location>
        <begin position="1"/>
        <end position="21"/>
    </location>
</feature>
<sequence length="86" mass="9735">MENAVQKITNSTDRIPVHGSGRTDAGVHAWAQVAHTDMKLKLDEGGIKRALNGNLPQDCRIVGVEHTHNDFHARYDAKSRYYRYQC</sequence>
<dbReference type="Pfam" id="PF01416">
    <property type="entry name" value="PseudoU_synth_1"/>
    <property type="match status" value="1"/>
</dbReference>